<comment type="caution">
    <text evidence="1">The sequence shown here is derived from an EMBL/GenBank/DDBJ whole genome shotgun (WGS) entry which is preliminary data.</text>
</comment>
<reference evidence="1 2" key="1">
    <citation type="submission" date="2020-08" db="EMBL/GenBank/DDBJ databases">
        <authorList>
            <person name="Sun Q."/>
            <person name="Inoue M."/>
        </authorList>
    </citation>
    <scope>NUCLEOTIDE SEQUENCE [LARGE SCALE GENOMIC DNA]</scope>
    <source>
        <strain evidence="1 2">CCM 8938</strain>
    </source>
</reference>
<dbReference type="EMBL" id="JACRYL010000011">
    <property type="protein sequence ID" value="MBC6111408.1"/>
    <property type="molecule type" value="Genomic_DNA"/>
</dbReference>
<dbReference type="Proteomes" id="UP000652755">
    <property type="component" value="Unassembled WGS sequence"/>
</dbReference>
<evidence type="ECO:0000313" key="1">
    <source>
        <dbReference type="EMBL" id="MBC6111408.1"/>
    </source>
</evidence>
<proteinExistence type="predicted"/>
<gene>
    <name evidence="1" type="ORF">H7U22_13365</name>
</gene>
<dbReference type="RefSeq" id="WP_187071866.1">
    <property type="nucleotide sequence ID" value="NZ_JACRYL010000011.1"/>
</dbReference>
<sequence>MEIRFSVHITIETSTGRKEFGNFELGANRETATELFTLLKGTTTPSGSRYILLEFTEDIAGLAVPIGIKHCCLDELKENTAIITRAIFKTHQLEQ</sequence>
<keyword evidence="2" id="KW-1185">Reference proteome</keyword>
<name>A0ABR7KTG6_9SPHI</name>
<organism evidence="1 2">
    <name type="scientific">Pedobacter fastidiosus</name>
    <dbReference type="NCBI Taxonomy" id="2765361"/>
    <lineage>
        <taxon>Bacteria</taxon>
        <taxon>Pseudomonadati</taxon>
        <taxon>Bacteroidota</taxon>
        <taxon>Sphingobacteriia</taxon>
        <taxon>Sphingobacteriales</taxon>
        <taxon>Sphingobacteriaceae</taxon>
        <taxon>Pedobacter</taxon>
    </lineage>
</organism>
<accession>A0ABR7KTG6</accession>
<evidence type="ECO:0000313" key="2">
    <source>
        <dbReference type="Proteomes" id="UP000652755"/>
    </source>
</evidence>
<protein>
    <submittedName>
        <fullName evidence="1">Uncharacterized protein</fullName>
    </submittedName>
</protein>